<dbReference type="CDD" id="cd04301">
    <property type="entry name" value="NAT_SF"/>
    <property type="match status" value="1"/>
</dbReference>
<evidence type="ECO:0000259" key="3">
    <source>
        <dbReference type="PROSITE" id="PS51186"/>
    </source>
</evidence>
<accession>A0ABS0NH17</accession>
<keyword evidence="1" id="KW-0808">Transferase</keyword>
<gene>
    <name evidence="4" type="ORF">IHE55_06575</name>
</gene>
<dbReference type="SUPFAM" id="SSF55729">
    <property type="entry name" value="Acyl-CoA N-acyltransferases (Nat)"/>
    <property type="match status" value="1"/>
</dbReference>
<evidence type="ECO:0000256" key="2">
    <source>
        <dbReference type="ARBA" id="ARBA00023315"/>
    </source>
</evidence>
<evidence type="ECO:0000313" key="5">
    <source>
        <dbReference type="Proteomes" id="UP000807371"/>
    </source>
</evidence>
<proteinExistence type="predicted"/>
<dbReference type="PANTHER" id="PTHR43877">
    <property type="entry name" value="AMINOALKYLPHOSPHONATE N-ACETYLTRANSFERASE-RELATED-RELATED"/>
    <property type="match status" value="1"/>
</dbReference>
<name>A0ABS0NH17_9ACTN</name>
<dbReference type="InterPro" id="IPR016181">
    <property type="entry name" value="Acyl_CoA_acyltransferase"/>
</dbReference>
<evidence type="ECO:0000313" key="4">
    <source>
        <dbReference type="EMBL" id="MBH5334485.1"/>
    </source>
</evidence>
<protein>
    <submittedName>
        <fullName evidence="4">GNAT family N-acetyltransferase</fullName>
    </submittedName>
</protein>
<comment type="caution">
    <text evidence="4">The sequence shown here is derived from an EMBL/GenBank/DDBJ whole genome shotgun (WGS) entry which is preliminary data.</text>
</comment>
<dbReference type="InterPro" id="IPR050832">
    <property type="entry name" value="Bact_Acetyltransf"/>
</dbReference>
<dbReference type="Proteomes" id="UP000807371">
    <property type="component" value="Unassembled WGS sequence"/>
</dbReference>
<dbReference type="InterPro" id="IPR000182">
    <property type="entry name" value="GNAT_dom"/>
</dbReference>
<dbReference type="EMBL" id="JACYXC010000001">
    <property type="protein sequence ID" value="MBH5334485.1"/>
    <property type="molecule type" value="Genomic_DNA"/>
</dbReference>
<dbReference type="Pfam" id="PF00583">
    <property type="entry name" value="Acetyltransf_1"/>
    <property type="match status" value="1"/>
</dbReference>
<reference evidence="4 5" key="1">
    <citation type="submission" date="2020-09" db="EMBL/GenBank/DDBJ databases">
        <title>Biosynthesis of the nuclear factor of activated T cells inhibitor NFAT-133 and its congeners in Streptomyces pactum.</title>
        <authorList>
            <person name="Zhou W."/>
            <person name="Posri P."/>
            <person name="Abugrain M.E."/>
            <person name="Weisberg A.J."/>
            <person name="Chang J.H."/>
            <person name="Mahmud T."/>
        </authorList>
    </citation>
    <scope>NUCLEOTIDE SEQUENCE [LARGE SCALE GENOMIC DNA]</scope>
    <source>
        <strain evidence="4 5">ATCC 27456</strain>
    </source>
</reference>
<dbReference type="RefSeq" id="WP_197988178.1">
    <property type="nucleotide sequence ID" value="NZ_JACYXC010000001.1"/>
</dbReference>
<keyword evidence="5" id="KW-1185">Reference proteome</keyword>
<organism evidence="4 5">
    <name type="scientific">Streptomyces pactum</name>
    <dbReference type="NCBI Taxonomy" id="68249"/>
    <lineage>
        <taxon>Bacteria</taxon>
        <taxon>Bacillati</taxon>
        <taxon>Actinomycetota</taxon>
        <taxon>Actinomycetes</taxon>
        <taxon>Kitasatosporales</taxon>
        <taxon>Streptomycetaceae</taxon>
        <taxon>Streptomyces</taxon>
    </lineage>
</organism>
<feature type="domain" description="N-acetyltransferase" evidence="3">
    <location>
        <begin position="5"/>
        <end position="166"/>
    </location>
</feature>
<dbReference type="Gene3D" id="3.40.630.30">
    <property type="match status" value="1"/>
</dbReference>
<keyword evidence="2" id="KW-0012">Acyltransferase</keyword>
<evidence type="ECO:0000256" key="1">
    <source>
        <dbReference type="ARBA" id="ARBA00022679"/>
    </source>
</evidence>
<dbReference type="PROSITE" id="PS51186">
    <property type="entry name" value="GNAT"/>
    <property type="match status" value="1"/>
</dbReference>
<sequence length="167" mass="17836">MPNTVTIRPATLADDAALVDLDLRTWSTLHSVQPEPEQAAGAESFFNERTRPEHVLVAEAGGDLAGYVRVVPATPLASNAHVRQIGGLVVDDRARGRGVARALLHAAADEARRQGATRLTLRVLGHNAPARRLYESEGYVVEGVLRGEFLLDGVAVDDVLMARSLAG</sequence>